<keyword evidence="8" id="KW-0503">Monooxygenase</keyword>
<evidence type="ECO:0000256" key="6">
    <source>
        <dbReference type="ARBA" id="ARBA00023002"/>
    </source>
</evidence>
<sequence>MIPENSIMSVNISYTASIVAIVVVFAKLYQKSSLASGKNSIPLPPGPPARWFWSNALPTVNIAHALTDLVREYGPIVSLRQGNQVIVVIGSVEAATDIMEKEGGSLVDRPGSIAVGEMLSKGMRILMARSGDRFRRLRKAVHTHLQSKVAETYQDMQRENAMIFVLDMLNDPKNPQKHAQRFAASVILRVTYGKSVPTANTDPEVVRIHRVMKHFQVVMRPGAYLVDRVPLLRYWPGYGKQLAKWHHEELELYKHQLQRDQNTAGPSFTKTLLEHANEYQLSTDEMAYLAGSLFGAGSDTASHATDLPPRRYLFVVQTAVAMTVAIMAAACYPAAQAKVHEELNMVIGSDRAPTFEDSNSLPQLHAFLLESLRWRPVIRIGFPHRATKDIFWQGYCIPEGAIVYGCQWAISRDPIAFPDPETFDPQRWIDSEGRLKDSVKFITYGFGRRVCPGLHLANHSLYISLALLLWSFRIVQRPDAPINTHAFLDAVIAHAMPFEIDVIPRIEVAKLKELMTDDV</sequence>
<keyword evidence="6" id="KW-0560">Oxidoreductase</keyword>
<dbReference type="PANTHER" id="PTHR46300:SF1">
    <property type="entry name" value="P450, PUTATIVE (EUROFUNG)-RELATED"/>
    <property type="match status" value="1"/>
</dbReference>
<feature type="binding site" description="axial binding residue" evidence="9">
    <location>
        <position position="451"/>
    </location>
    <ligand>
        <name>heme</name>
        <dbReference type="ChEBI" id="CHEBI:30413"/>
    </ligand>
    <ligandPart>
        <name>Fe</name>
        <dbReference type="ChEBI" id="CHEBI:18248"/>
    </ligandPart>
</feature>
<proteinExistence type="inferred from homology"/>
<dbReference type="OrthoDB" id="2789670at2759"/>
<evidence type="ECO:0000313" key="12">
    <source>
        <dbReference type="Proteomes" id="UP000719766"/>
    </source>
</evidence>
<dbReference type="InterPro" id="IPR036396">
    <property type="entry name" value="Cyt_P450_sf"/>
</dbReference>
<keyword evidence="10" id="KW-1133">Transmembrane helix</keyword>
<keyword evidence="10" id="KW-0472">Membrane</keyword>
<evidence type="ECO:0000313" key="11">
    <source>
        <dbReference type="EMBL" id="KAG1791874.1"/>
    </source>
</evidence>
<keyword evidence="4 9" id="KW-0349">Heme</keyword>
<gene>
    <name evidence="11" type="ORF">HD556DRAFT_1484879</name>
</gene>
<dbReference type="CDD" id="cd11065">
    <property type="entry name" value="CYP64-like"/>
    <property type="match status" value="1"/>
</dbReference>
<dbReference type="InterPro" id="IPR001128">
    <property type="entry name" value="Cyt_P450"/>
</dbReference>
<keyword evidence="12" id="KW-1185">Reference proteome</keyword>
<comment type="similarity">
    <text evidence="3">Belongs to the cytochrome P450 family.</text>
</comment>
<dbReference type="PRINTS" id="PR00463">
    <property type="entry name" value="EP450I"/>
</dbReference>
<comment type="cofactor">
    <cofactor evidence="1 9">
        <name>heme</name>
        <dbReference type="ChEBI" id="CHEBI:30413"/>
    </cofactor>
</comment>
<feature type="transmembrane region" description="Helical" evidence="10">
    <location>
        <begin position="12"/>
        <end position="29"/>
    </location>
</feature>
<dbReference type="InterPro" id="IPR002401">
    <property type="entry name" value="Cyt_P450_E_grp-I"/>
</dbReference>
<evidence type="ECO:0000256" key="1">
    <source>
        <dbReference type="ARBA" id="ARBA00001971"/>
    </source>
</evidence>
<comment type="caution">
    <text evidence="11">The sequence shown here is derived from an EMBL/GenBank/DDBJ whole genome shotgun (WGS) entry which is preliminary data.</text>
</comment>
<evidence type="ECO:0000256" key="10">
    <source>
        <dbReference type="SAM" id="Phobius"/>
    </source>
</evidence>
<evidence type="ECO:0000256" key="5">
    <source>
        <dbReference type="ARBA" id="ARBA00022723"/>
    </source>
</evidence>
<dbReference type="GO" id="GO:0004497">
    <property type="term" value="F:monooxygenase activity"/>
    <property type="evidence" value="ECO:0007669"/>
    <property type="project" value="UniProtKB-KW"/>
</dbReference>
<dbReference type="EMBL" id="JABBWE010000040">
    <property type="protein sequence ID" value="KAG1791874.1"/>
    <property type="molecule type" value="Genomic_DNA"/>
</dbReference>
<dbReference type="GO" id="GO:0005506">
    <property type="term" value="F:iron ion binding"/>
    <property type="evidence" value="ECO:0007669"/>
    <property type="project" value="InterPro"/>
</dbReference>
<dbReference type="InterPro" id="IPR050364">
    <property type="entry name" value="Cytochrome_P450_fung"/>
</dbReference>
<dbReference type="AlphaFoldDB" id="A0A9P7DGN0"/>
<evidence type="ECO:0000256" key="4">
    <source>
        <dbReference type="ARBA" id="ARBA00022617"/>
    </source>
</evidence>
<keyword evidence="10" id="KW-0812">Transmembrane</keyword>
<dbReference type="Gene3D" id="1.10.630.10">
    <property type="entry name" value="Cytochrome P450"/>
    <property type="match status" value="1"/>
</dbReference>
<name>A0A9P7DGN0_9AGAM</name>
<dbReference type="GeneID" id="64602461"/>
<dbReference type="GO" id="GO:0020037">
    <property type="term" value="F:heme binding"/>
    <property type="evidence" value="ECO:0007669"/>
    <property type="project" value="InterPro"/>
</dbReference>
<organism evidence="11 12">
    <name type="scientific">Suillus plorans</name>
    <dbReference type="NCBI Taxonomy" id="116603"/>
    <lineage>
        <taxon>Eukaryota</taxon>
        <taxon>Fungi</taxon>
        <taxon>Dikarya</taxon>
        <taxon>Basidiomycota</taxon>
        <taxon>Agaricomycotina</taxon>
        <taxon>Agaricomycetes</taxon>
        <taxon>Agaricomycetidae</taxon>
        <taxon>Boletales</taxon>
        <taxon>Suillineae</taxon>
        <taxon>Suillaceae</taxon>
        <taxon>Suillus</taxon>
    </lineage>
</organism>
<evidence type="ECO:0000256" key="9">
    <source>
        <dbReference type="PIRSR" id="PIRSR602401-1"/>
    </source>
</evidence>
<dbReference type="GO" id="GO:0016705">
    <property type="term" value="F:oxidoreductase activity, acting on paired donors, with incorporation or reduction of molecular oxygen"/>
    <property type="evidence" value="ECO:0007669"/>
    <property type="project" value="InterPro"/>
</dbReference>
<reference evidence="11" key="1">
    <citation type="journal article" date="2020" name="New Phytol.">
        <title>Comparative genomics reveals dynamic genome evolution in host specialist ectomycorrhizal fungi.</title>
        <authorList>
            <person name="Lofgren L.A."/>
            <person name="Nguyen N.H."/>
            <person name="Vilgalys R."/>
            <person name="Ruytinx J."/>
            <person name="Liao H.L."/>
            <person name="Branco S."/>
            <person name="Kuo A."/>
            <person name="LaButti K."/>
            <person name="Lipzen A."/>
            <person name="Andreopoulos W."/>
            <person name="Pangilinan J."/>
            <person name="Riley R."/>
            <person name="Hundley H."/>
            <person name="Na H."/>
            <person name="Barry K."/>
            <person name="Grigoriev I.V."/>
            <person name="Stajich J.E."/>
            <person name="Kennedy P.G."/>
        </authorList>
    </citation>
    <scope>NUCLEOTIDE SEQUENCE</scope>
    <source>
        <strain evidence="11">S12</strain>
    </source>
</reference>
<evidence type="ECO:0000256" key="3">
    <source>
        <dbReference type="ARBA" id="ARBA00010617"/>
    </source>
</evidence>
<accession>A0A9P7DGN0</accession>
<keyword evidence="5 9" id="KW-0479">Metal-binding</keyword>
<dbReference type="PANTHER" id="PTHR46300">
    <property type="entry name" value="P450, PUTATIVE (EUROFUNG)-RELATED-RELATED"/>
    <property type="match status" value="1"/>
</dbReference>
<evidence type="ECO:0000256" key="2">
    <source>
        <dbReference type="ARBA" id="ARBA00005179"/>
    </source>
</evidence>
<comment type="pathway">
    <text evidence="2">Secondary metabolite biosynthesis.</text>
</comment>
<keyword evidence="7 9" id="KW-0408">Iron</keyword>
<dbReference type="Pfam" id="PF00067">
    <property type="entry name" value="p450"/>
    <property type="match status" value="2"/>
</dbReference>
<evidence type="ECO:0000256" key="8">
    <source>
        <dbReference type="ARBA" id="ARBA00023033"/>
    </source>
</evidence>
<dbReference type="RefSeq" id="XP_041158612.1">
    <property type="nucleotide sequence ID" value="XM_041308697.1"/>
</dbReference>
<dbReference type="SUPFAM" id="SSF48264">
    <property type="entry name" value="Cytochrome P450"/>
    <property type="match status" value="1"/>
</dbReference>
<evidence type="ECO:0000256" key="7">
    <source>
        <dbReference type="ARBA" id="ARBA00023004"/>
    </source>
</evidence>
<protein>
    <submittedName>
        <fullName evidence="11">Cytochrome P450</fullName>
    </submittedName>
</protein>
<dbReference type="Proteomes" id="UP000719766">
    <property type="component" value="Unassembled WGS sequence"/>
</dbReference>